<dbReference type="GO" id="GO:0016787">
    <property type="term" value="F:hydrolase activity"/>
    <property type="evidence" value="ECO:0007669"/>
    <property type="project" value="UniProtKB-KW"/>
</dbReference>
<protein>
    <submittedName>
        <fullName evidence="3">M23 family metallopeptidase</fullName>
        <ecNumber evidence="3">3.4.24.-</ecNumber>
    </submittedName>
</protein>
<comment type="caution">
    <text evidence="3">The sequence shown here is derived from an EMBL/GenBank/DDBJ whole genome shotgun (WGS) entry which is preliminary data.</text>
</comment>
<proteinExistence type="predicted"/>
<keyword evidence="3" id="KW-0378">Hydrolase</keyword>
<dbReference type="CDD" id="cd12797">
    <property type="entry name" value="M23_peptidase"/>
    <property type="match status" value="1"/>
</dbReference>
<gene>
    <name evidence="3" type="ORF">ACFQGU_02735</name>
</gene>
<dbReference type="RefSeq" id="WP_386763812.1">
    <property type="nucleotide sequence ID" value="NZ_JBHSTI010000002.1"/>
</dbReference>
<evidence type="ECO:0000313" key="3">
    <source>
        <dbReference type="EMBL" id="MFC6236778.1"/>
    </source>
</evidence>
<feature type="signal peptide" evidence="1">
    <location>
        <begin position="1"/>
        <end position="31"/>
    </location>
</feature>
<name>A0ABW1SWJ2_9ACTN</name>
<dbReference type="InterPro" id="IPR016047">
    <property type="entry name" value="M23ase_b-sheet_dom"/>
</dbReference>
<accession>A0ABW1SWJ2</accession>
<evidence type="ECO:0000259" key="2">
    <source>
        <dbReference type="Pfam" id="PF01551"/>
    </source>
</evidence>
<dbReference type="EMBL" id="JBHSTI010000002">
    <property type="protein sequence ID" value="MFC6236778.1"/>
    <property type="molecule type" value="Genomic_DNA"/>
</dbReference>
<sequence length="289" mass="30332">MPGPRAPFSARYGLAVAGGCAVLALTGAGLAAAPPASVQAEPTAALAASFLDPTRDQDELFSAGDAAVLDPAPQPKLAMTGAIRSITTGAEIQAAIDHLAAKKAWRERKAAAERKERADRLAARKRQAAARAARAALYVSPVPSYQLSAAFGARGGWSSGRHTGLDFRAPTGTPVVAVHDARVAKTAWHPAYGRMIILDLGNGVTTWYCHLSQVSVRAGERVSTGERIGAVGTSGNTSGPHLHFEVRLWDQPTDPATFLWGSTRGRPGSIPGWTQGTVQPYETLGQYSF</sequence>
<dbReference type="Gene3D" id="2.70.70.10">
    <property type="entry name" value="Glucose Permease (Domain IIA)"/>
    <property type="match status" value="1"/>
</dbReference>
<keyword evidence="4" id="KW-1185">Reference proteome</keyword>
<feature type="chain" id="PRO_5045692954" evidence="1">
    <location>
        <begin position="32"/>
        <end position="289"/>
    </location>
</feature>
<dbReference type="EC" id="3.4.24.-" evidence="3"/>
<dbReference type="Proteomes" id="UP001596138">
    <property type="component" value="Unassembled WGS sequence"/>
</dbReference>
<reference evidence="4" key="1">
    <citation type="journal article" date="2019" name="Int. J. Syst. Evol. Microbiol.">
        <title>The Global Catalogue of Microorganisms (GCM) 10K type strain sequencing project: providing services to taxonomists for standard genome sequencing and annotation.</title>
        <authorList>
            <consortium name="The Broad Institute Genomics Platform"/>
            <consortium name="The Broad Institute Genome Sequencing Center for Infectious Disease"/>
            <person name="Wu L."/>
            <person name="Ma J."/>
        </authorList>
    </citation>
    <scope>NUCLEOTIDE SEQUENCE [LARGE SCALE GENOMIC DNA]</scope>
    <source>
        <strain evidence="4">CGMCC 4.7317</strain>
    </source>
</reference>
<dbReference type="InterPro" id="IPR050570">
    <property type="entry name" value="Cell_wall_metabolism_enzyme"/>
</dbReference>
<dbReference type="Pfam" id="PF01551">
    <property type="entry name" value="Peptidase_M23"/>
    <property type="match status" value="1"/>
</dbReference>
<dbReference type="PANTHER" id="PTHR21666:SF270">
    <property type="entry name" value="MUREIN HYDROLASE ACTIVATOR ENVC"/>
    <property type="match status" value="1"/>
</dbReference>
<evidence type="ECO:0000256" key="1">
    <source>
        <dbReference type="SAM" id="SignalP"/>
    </source>
</evidence>
<keyword evidence="1" id="KW-0732">Signal</keyword>
<feature type="domain" description="M23ase beta-sheet core" evidence="2">
    <location>
        <begin position="161"/>
        <end position="255"/>
    </location>
</feature>
<dbReference type="InterPro" id="IPR011055">
    <property type="entry name" value="Dup_hybrid_motif"/>
</dbReference>
<dbReference type="SUPFAM" id="SSF51261">
    <property type="entry name" value="Duplicated hybrid motif"/>
    <property type="match status" value="1"/>
</dbReference>
<evidence type="ECO:0000313" key="4">
    <source>
        <dbReference type="Proteomes" id="UP001596138"/>
    </source>
</evidence>
<organism evidence="3 4">
    <name type="scientific">Longivirga aurantiaca</name>
    <dbReference type="NCBI Taxonomy" id="1837743"/>
    <lineage>
        <taxon>Bacteria</taxon>
        <taxon>Bacillati</taxon>
        <taxon>Actinomycetota</taxon>
        <taxon>Actinomycetes</taxon>
        <taxon>Sporichthyales</taxon>
        <taxon>Sporichthyaceae</taxon>
        <taxon>Longivirga</taxon>
    </lineage>
</organism>
<dbReference type="PANTHER" id="PTHR21666">
    <property type="entry name" value="PEPTIDASE-RELATED"/>
    <property type="match status" value="1"/>
</dbReference>